<keyword evidence="7 9" id="KW-0456">Lyase</keyword>
<evidence type="ECO:0000256" key="1">
    <source>
        <dbReference type="ARBA" id="ARBA00004496"/>
    </source>
</evidence>
<evidence type="ECO:0000313" key="13">
    <source>
        <dbReference type="Proteomes" id="UP001224812"/>
    </source>
</evidence>
<dbReference type="AlphaFoldDB" id="A0AAJ6NCV6"/>
<dbReference type="CDD" id="cd01288">
    <property type="entry name" value="FabZ"/>
    <property type="match status" value="1"/>
</dbReference>
<keyword evidence="5 9" id="KW-0441">Lipid A biosynthesis</keyword>
<proteinExistence type="inferred from homology"/>
<dbReference type="GO" id="GO:0016020">
    <property type="term" value="C:membrane"/>
    <property type="evidence" value="ECO:0007669"/>
    <property type="project" value="GOC"/>
</dbReference>
<dbReference type="GO" id="GO:0005737">
    <property type="term" value="C:cytoplasm"/>
    <property type="evidence" value="ECO:0007669"/>
    <property type="project" value="UniProtKB-SubCell"/>
</dbReference>
<keyword evidence="13" id="KW-1185">Reference proteome</keyword>
<dbReference type="PANTHER" id="PTHR30272">
    <property type="entry name" value="3-HYDROXYACYL-[ACYL-CARRIER-PROTEIN] DEHYDRATASE"/>
    <property type="match status" value="1"/>
</dbReference>
<keyword evidence="4 9" id="KW-0444">Lipid biosynthesis</keyword>
<comment type="catalytic activity">
    <reaction evidence="9">
        <text>a (3R)-hydroxyacyl-[ACP] = a (2E)-enoyl-[ACP] + H2O</text>
        <dbReference type="Rhea" id="RHEA:13097"/>
        <dbReference type="Rhea" id="RHEA-COMP:9925"/>
        <dbReference type="Rhea" id="RHEA-COMP:9945"/>
        <dbReference type="ChEBI" id="CHEBI:15377"/>
        <dbReference type="ChEBI" id="CHEBI:78784"/>
        <dbReference type="ChEBI" id="CHEBI:78827"/>
        <dbReference type="EC" id="4.2.1.59"/>
    </reaction>
</comment>
<dbReference type="Proteomes" id="UP001231736">
    <property type="component" value="Unassembled WGS sequence"/>
</dbReference>
<dbReference type="NCBIfam" id="NF000582">
    <property type="entry name" value="PRK00006.1"/>
    <property type="match status" value="1"/>
</dbReference>
<evidence type="ECO:0000256" key="2">
    <source>
        <dbReference type="ARBA" id="ARBA00009174"/>
    </source>
</evidence>
<dbReference type="Proteomes" id="UP001224812">
    <property type="component" value="Unassembled WGS sequence"/>
</dbReference>
<comment type="similarity">
    <text evidence="2 9">Belongs to the thioester dehydratase family. FabZ subfamily.</text>
</comment>
<gene>
    <name evidence="9 12" type="primary">fabZ</name>
    <name evidence="10" type="ORF">QJT92_01990</name>
    <name evidence="11" type="ORF">QJU93_06710</name>
    <name evidence="12" type="ORF">QJU97_03320</name>
</gene>
<dbReference type="GO" id="GO:0006633">
    <property type="term" value="P:fatty acid biosynthetic process"/>
    <property type="evidence" value="ECO:0007669"/>
    <property type="project" value="UniProtKB-UniRule"/>
</dbReference>
<dbReference type="FunFam" id="3.10.129.10:FF:000001">
    <property type="entry name" value="3-hydroxyacyl-[acyl-carrier-protein] dehydratase FabZ"/>
    <property type="match status" value="1"/>
</dbReference>
<evidence type="ECO:0000313" key="10">
    <source>
        <dbReference type="EMBL" id="MDP8084705.1"/>
    </source>
</evidence>
<dbReference type="GO" id="GO:0019171">
    <property type="term" value="F:(3R)-hydroxyacyl-[acyl-carrier-protein] dehydratase activity"/>
    <property type="evidence" value="ECO:0007669"/>
    <property type="project" value="UniProtKB-EC"/>
</dbReference>
<dbReference type="Gene3D" id="3.10.129.10">
    <property type="entry name" value="Hotdog Thioesterase"/>
    <property type="match status" value="1"/>
</dbReference>
<evidence type="ECO:0000256" key="3">
    <source>
        <dbReference type="ARBA" id="ARBA00022490"/>
    </source>
</evidence>
<reference evidence="10 13" key="1">
    <citation type="journal article" date="2023" name="Front. Microbiol.">
        <title>Phylogeography and host specificity of Pasteurellaceae pathogenic to sea-farmed fish in the north-east Atlantic.</title>
        <authorList>
            <person name="Gulla S."/>
            <person name="Colquhoun D.J."/>
            <person name="Olsen A.B."/>
            <person name="Spilsberg B."/>
            <person name="Lagesen K."/>
            <person name="Aakesson C.P."/>
            <person name="Strom S."/>
            <person name="Manji F."/>
            <person name="Birkbeck T.H."/>
            <person name="Nilsen H.K."/>
        </authorList>
    </citation>
    <scope>NUCLEOTIDE SEQUENCE [LARGE SCALE GENOMIC DNA]</scope>
    <source>
        <strain evidence="10 13">VIO11850</strain>
    </source>
</reference>
<dbReference type="HAMAP" id="MF_00406">
    <property type="entry name" value="FabZ"/>
    <property type="match status" value="1"/>
</dbReference>
<reference evidence="12" key="2">
    <citation type="journal article" date="2023" name="Front. Microbiol.">
        <title>Phylogeography and host specificity of Pasteurellaceae pathogenic to sea-farmed fish in the north-east Atlantic.</title>
        <authorList>
            <person name="Gulla S."/>
            <person name="Colquhoun D.J."/>
            <person name="Olsen A.B."/>
            <person name="Spilsberg B."/>
            <person name="Lagesen K."/>
            <person name="Aakesson C.P."/>
            <person name="Strom S."/>
            <person name="Manji F."/>
            <person name="Birkbeck T.H."/>
            <person name="Nilsen H.K."/>
        </authorList>
    </citation>
    <scope>NUCLEOTIDE SEQUENCE</scope>
    <source>
        <strain evidence="12">98B1</strain>
        <strain evidence="11">TW16_20</strain>
    </source>
</reference>
<evidence type="ECO:0000256" key="9">
    <source>
        <dbReference type="HAMAP-Rule" id="MF_00406"/>
    </source>
</evidence>
<keyword evidence="3 9" id="KW-0963">Cytoplasm</keyword>
<dbReference type="EMBL" id="JASAYT010000007">
    <property type="protein sequence ID" value="MDP8174487.1"/>
    <property type="molecule type" value="Genomic_DNA"/>
</dbReference>
<dbReference type="GO" id="GO:0009245">
    <property type="term" value="P:lipid A biosynthetic process"/>
    <property type="evidence" value="ECO:0007669"/>
    <property type="project" value="UniProtKB-UniRule"/>
</dbReference>
<evidence type="ECO:0000256" key="4">
    <source>
        <dbReference type="ARBA" id="ARBA00022516"/>
    </source>
</evidence>
<keyword evidence="6 9" id="KW-0443">Lipid metabolism</keyword>
<dbReference type="InterPro" id="IPR010084">
    <property type="entry name" value="FabZ"/>
</dbReference>
<evidence type="ECO:0000313" key="12">
    <source>
        <dbReference type="EMBL" id="MDP8174487.1"/>
    </source>
</evidence>
<comment type="subcellular location">
    <subcellularLocation>
        <location evidence="1 9">Cytoplasm</location>
    </subcellularLocation>
</comment>
<dbReference type="NCBIfam" id="TIGR01750">
    <property type="entry name" value="fabZ"/>
    <property type="match status" value="1"/>
</dbReference>
<evidence type="ECO:0000313" key="14">
    <source>
        <dbReference type="Proteomes" id="UP001231736"/>
    </source>
</evidence>
<dbReference type="EC" id="4.2.1.59" evidence="9"/>
<comment type="caution">
    <text evidence="12">The sequence shown here is derived from an EMBL/GenBank/DDBJ whole genome shotgun (WGS) entry which is preliminary data.</text>
</comment>
<dbReference type="InterPro" id="IPR029069">
    <property type="entry name" value="HotDog_dom_sf"/>
</dbReference>
<dbReference type="Proteomes" id="UP001236239">
    <property type="component" value="Unassembled WGS sequence"/>
</dbReference>
<feature type="active site" evidence="9">
    <location>
        <position position="58"/>
    </location>
</feature>
<dbReference type="SUPFAM" id="SSF54637">
    <property type="entry name" value="Thioesterase/thiol ester dehydrase-isomerase"/>
    <property type="match status" value="1"/>
</dbReference>
<comment type="function">
    <text evidence="8 9">Involved in unsaturated fatty acids biosynthesis. Catalyzes the dehydration of short chain beta-hydroxyacyl-ACPs and long chain saturated and unsaturated beta-hydroxyacyl-ACPs.</text>
</comment>
<protein>
    <recommendedName>
        <fullName evidence="9">3-hydroxyacyl-[acyl-carrier-protein] dehydratase FabZ</fullName>
        <ecNumber evidence="9">4.2.1.59</ecNumber>
    </recommendedName>
    <alternativeName>
        <fullName evidence="9">(3R)-hydroxymyristoyl-[acyl-carrier-protein] dehydratase</fullName>
        <shortName evidence="9">(3R)-hydroxymyristoyl-ACP dehydrase</shortName>
    </alternativeName>
    <alternativeName>
        <fullName evidence="9">Beta-hydroxyacyl-ACP dehydratase</fullName>
    </alternativeName>
</protein>
<dbReference type="InterPro" id="IPR013114">
    <property type="entry name" value="FabA_FabZ"/>
</dbReference>
<dbReference type="PANTHER" id="PTHR30272:SF1">
    <property type="entry name" value="3-HYDROXYACYL-[ACYL-CARRIER-PROTEIN] DEHYDRATASE"/>
    <property type="match status" value="1"/>
</dbReference>
<name>A0AAJ6NCV6_9PAST</name>
<evidence type="ECO:0000256" key="7">
    <source>
        <dbReference type="ARBA" id="ARBA00023239"/>
    </source>
</evidence>
<evidence type="ECO:0000256" key="6">
    <source>
        <dbReference type="ARBA" id="ARBA00023098"/>
    </source>
</evidence>
<sequence length="153" mass="17406">MVLETEYQSRIIEVTEIMELLPHRYPFLLVDRVIGFEEGKWITAIKNVSVNEPCFTGHFPEQPVFPGVLILESLAQAMGILAFKTHSLNKKEIFYFAGVDKARFKKPVLPGDQMKLHVEILKELRGVIRFTGVVTVDGKVVCEAELMCARRQS</sequence>
<evidence type="ECO:0000256" key="5">
    <source>
        <dbReference type="ARBA" id="ARBA00022556"/>
    </source>
</evidence>
<dbReference type="EMBL" id="JASAVS010000002">
    <property type="protein sequence ID" value="MDP8084705.1"/>
    <property type="molecule type" value="Genomic_DNA"/>
</dbReference>
<dbReference type="Pfam" id="PF07977">
    <property type="entry name" value="FabA"/>
    <property type="match status" value="1"/>
</dbReference>
<organism evidence="12 14">
    <name type="scientific">Phocoenobacter skyensis</name>
    <dbReference type="NCBI Taxonomy" id="97481"/>
    <lineage>
        <taxon>Bacteria</taxon>
        <taxon>Pseudomonadati</taxon>
        <taxon>Pseudomonadota</taxon>
        <taxon>Gammaproteobacteria</taxon>
        <taxon>Pasteurellales</taxon>
        <taxon>Pasteurellaceae</taxon>
        <taxon>Phocoenobacter</taxon>
    </lineage>
</organism>
<evidence type="ECO:0000313" key="11">
    <source>
        <dbReference type="EMBL" id="MDP8173045.1"/>
    </source>
</evidence>
<evidence type="ECO:0000256" key="8">
    <source>
        <dbReference type="ARBA" id="ARBA00025049"/>
    </source>
</evidence>
<dbReference type="EMBL" id="JASAYQ010000010">
    <property type="protein sequence ID" value="MDP8173045.1"/>
    <property type="molecule type" value="Genomic_DNA"/>
</dbReference>
<accession>A0AAJ6NCV6</accession>